<keyword evidence="3" id="KW-1185">Reference proteome</keyword>
<proteinExistence type="predicted"/>
<evidence type="ECO:0000256" key="1">
    <source>
        <dbReference type="ARBA" id="ARBA00022737"/>
    </source>
</evidence>
<dbReference type="GO" id="GO:0009451">
    <property type="term" value="P:RNA modification"/>
    <property type="evidence" value="ECO:0007669"/>
    <property type="project" value="InterPro"/>
</dbReference>
<dbReference type="EMBL" id="BJWL01000017">
    <property type="protein sequence ID" value="GFZ05616.1"/>
    <property type="molecule type" value="Genomic_DNA"/>
</dbReference>
<dbReference type="Proteomes" id="UP000585474">
    <property type="component" value="Unassembled WGS sequence"/>
</dbReference>
<dbReference type="InterPro" id="IPR002885">
    <property type="entry name" value="PPR_rpt"/>
</dbReference>
<dbReference type="Gene3D" id="1.25.40.10">
    <property type="entry name" value="Tetratricopeptide repeat domain"/>
    <property type="match status" value="2"/>
</dbReference>
<keyword evidence="1" id="KW-0677">Repeat</keyword>
<protein>
    <submittedName>
        <fullName evidence="2">Pentatricopeptide repeat (PPR-like) superfamily protein</fullName>
    </submittedName>
</protein>
<evidence type="ECO:0000313" key="2">
    <source>
        <dbReference type="EMBL" id="GFZ05616.1"/>
    </source>
</evidence>
<accession>A0A7J0G489</accession>
<name>A0A7J0G489_9ERIC</name>
<reference evidence="2 3" key="1">
    <citation type="submission" date="2019-07" db="EMBL/GenBank/DDBJ databases">
        <title>De Novo Assembly of kiwifruit Actinidia rufa.</title>
        <authorList>
            <person name="Sugita-Konishi S."/>
            <person name="Sato K."/>
            <person name="Mori E."/>
            <person name="Abe Y."/>
            <person name="Kisaki G."/>
            <person name="Hamano K."/>
            <person name="Suezawa K."/>
            <person name="Otani M."/>
            <person name="Fukuda T."/>
            <person name="Manabe T."/>
            <person name="Gomi K."/>
            <person name="Tabuchi M."/>
            <person name="Akimitsu K."/>
            <person name="Kataoka I."/>
        </authorList>
    </citation>
    <scope>NUCLEOTIDE SEQUENCE [LARGE SCALE GENOMIC DNA]</scope>
    <source>
        <strain evidence="3">cv. Fuchu</strain>
    </source>
</reference>
<dbReference type="PANTHER" id="PTHR47926:SF525">
    <property type="entry name" value="EMB2261"/>
    <property type="match status" value="1"/>
</dbReference>
<dbReference type="OrthoDB" id="185373at2759"/>
<dbReference type="InterPro" id="IPR011990">
    <property type="entry name" value="TPR-like_helical_dom_sf"/>
</dbReference>
<dbReference type="InterPro" id="IPR046960">
    <property type="entry name" value="PPR_At4g14850-like_plant"/>
</dbReference>
<organism evidence="2 3">
    <name type="scientific">Actinidia rufa</name>
    <dbReference type="NCBI Taxonomy" id="165716"/>
    <lineage>
        <taxon>Eukaryota</taxon>
        <taxon>Viridiplantae</taxon>
        <taxon>Streptophyta</taxon>
        <taxon>Embryophyta</taxon>
        <taxon>Tracheophyta</taxon>
        <taxon>Spermatophyta</taxon>
        <taxon>Magnoliopsida</taxon>
        <taxon>eudicotyledons</taxon>
        <taxon>Gunneridae</taxon>
        <taxon>Pentapetalae</taxon>
        <taxon>asterids</taxon>
        <taxon>Ericales</taxon>
        <taxon>Actinidiaceae</taxon>
        <taxon>Actinidia</taxon>
    </lineage>
</organism>
<dbReference type="GO" id="GO:0003723">
    <property type="term" value="F:RNA binding"/>
    <property type="evidence" value="ECO:0007669"/>
    <property type="project" value="InterPro"/>
</dbReference>
<comment type="caution">
    <text evidence="2">The sequence shown here is derived from an EMBL/GenBank/DDBJ whole genome shotgun (WGS) entry which is preliminary data.</text>
</comment>
<dbReference type="AlphaFoldDB" id="A0A7J0G489"/>
<evidence type="ECO:0000313" key="3">
    <source>
        <dbReference type="Proteomes" id="UP000585474"/>
    </source>
</evidence>
<dbReference type="PANTHER" id="PTHR47926">
    <property type="entry name" value="PENTATRICOPEPTIDE REPEAT-CONTAINING PROTEIN"/>
    <property type="match status" value="1"/>
</dbReference>
<gene>
    <name evidence="2" type="ORF">Acr_17g0011880</name>
</gene>
<dbReference type="Pfam" id="PF01535">
    <property type="entry name" value="PPR"/>
    <property type="match status" value="1"/>
</dbReference>
<sequence>MEFKFTLNSFSSNPDLKRIGSLGTMCSTLLQIGSGFFRDQEAKWVLDFGVEPNGFTLSAVIKACSELGDVNIGRCFDGVVFRRGFDLNYVIVSALTDMYGRNCESGDARQVFDELLEPDAICWTSVISASRGTIRLRKRWGYFIRCRGITGCRRMSLRLGWEFGEAKTWELDKVELCSFGTVLQVCARLAAVRQGKEVHCQYLRRGGWRDVIVESALVDLHTGLVDRRGEHFTSLTKQYRIKAGIEHYNCMVDLLGRSGQIEETEY</sequence>